<evidence type="ECO:0000313" key="1">
    <source>
        <dbReference type="EMBL" id="KAF2623822.1"/>
    </source>
</evidence>
<comment type="caution">
    <text evidence="1">The sequence shown here is derived from an EMBL/GenBank/DDBJ whole genome shotgun (WGS) entry which is preliminary data.</text>
</comment>
<protein>
    <submittedName>
        <fullName evidence="1">Uncharacterized protein</fullName>
    </submittedName>
</protein>
<reference evidence="1" key="1">
    <citation type="journal article" date="2020" name="Stud. Mycol.">
        <title>101 Dothideomycetes genomes: a test case for predicting lifestyles and emergence of pathogens.</title>
        <authorList>
            <person name="Haridas S."/>
            <person name="Albert R."/>
            <person name="Binder M."/>
            <person name="Bloem J."/>
            <person name="Labutti K."/>
            <person name="Salamov A."/>
            <person name="Andreopoulos B."/>
            <person name="Baker S."/>
            <person name="Barry K."/>
            <person name="Bills G."/>
            <person name="Bluhm B."/>
            <person name="Cannon C."/>
            <person name="Castanera R."/>
            <person name="Culley D."/>
            <person name="Daum C."/>
            <person name="Ezra D."/>
            <person name="Gonzalez J."/>
            <person name="Henrissat B."/>
            <person name="Kuo A."/>
            <person name="Liang C."/>
            <person name="Lipzen A."/>
            <person name="Lutzoni F."/>
            <person name="Magnuson J."/>
            <person name="Mondo S."/>
            <person name="Nolan M."/>
            <person name="Ohm R."/>
            <person name="Pangilinan J."/>
            <person name="Park H.-J."/>
            <person name="Ramirez L."/>
            <person name="Alfaro M."/>
            <person name="Sun H."/>
            <person name="Tritt A."/>
            <person name="Yoshinaga Y."/>
            <person name="Zwiers L.-H."/>
            <person name="Turgeon B."/>
            <person name="Goodwin S."/>
            <person name="Spatafora J."/>
            <person name="Crous P."/>
            <person name="Grigoriev I."/>
        </authorList>
    </citation>
    <scope>NUCLEOTIDE SEQUENCE</scope>
    <source>
        <strain evidence="1">CBS 525.71</strain>
    </source>
</reference>
<proteinExistence type="predicted"/>
<keyword evidence="2" id="KW-1185">Reference proteome</keyword>
<evidence type="ECO:0000313" key="2">
    <source>
        <dbReference type="Proteomes" id="UP000799754"/>
    </source>
</evidence>
<organism evidence="1 2">
    <name type="scientific">Macroventuria anomochaeta</name>
    <dbReference type="NCBI Taxonomy" id="301207"/>
    <lineage>
        <taxon>Eukaryota</taxon>
        <taxon>Fungi</taxon>
        <taxon>Dikarya</taxon>
        <taxon>Ascomycota</taxon>
        <taxon>Pezizomycotina</taxon>
        <taxon>Dothideomycetes</taxon>
        <taxon>Pleosporomycetidae</taxon>
        <taxon>Pleosporales</taxon>
        <taxon>Pleosporineae</taxon>
        <taxon>Didymellaceae</taxon>
        <taxon>Macroventuria</taxon>
    </lineage>
</organism>
<name>A0ACB6RQ33_9PLEO</name>
<gene>
    <name evidence="1" type="ORF">BU25DRAFT_349317</name>
</gene>
<dbReference type="EMBL" id="MU006734">
    <property type="protein sequence ID" value="KAF2623822.1"/>
    <property type="molecule type" value="Genomic_DNA"/>
</dbReference>
<sequence>MSVEYKGQNPLDIAKQAEKDLNSHANAHGTDPNTANPNPTESGIDESAVNKFPDATVIVGSGASGAGNNHDIPESEGGDINPATGKLYKAGDFEKGVGAPEVKDASYAKNHGGEPDANAPVRQGQGQTGKP</sequence>
<accession>A0ACB6RQ33</accession>
<dbReference type="Proteomes" id="UP000799754">
    <property type="component" value="Unassembled WGS sequence"/>
</dbReference>